<evidence type="ECO:0000313" key="2">
    <source>
        <dbReference type="EMBL" id="RPB11426.1"/>
    </source>
</evidence>
<keyword evidence="3" id="KW-1185">Reference proteome</keyword>
<evidence type="ECO:0000256" key="1">
    <source>
        <dbReference type="SAM" id="Phobius"/>
    </source>
</evidence>
<dbReference type="AlphaFoldDB" id="A0A3N4KLI4"/>
<keyword evidence="1" id="KW-1133">Transmembrane helix</keyword>
<dbReference type="Proteomes" id="UP000277580">
    <property type="component" value="Unassembled WGS sequence"/>
</dbReference>
<keyword evidence="1" id="KW-0812">Transmembrane</keyword>
<dbReference type="InParanoid" id="A0A3N4KLI4"/>
<evidence type="ECO:0000313" key="3">
    <source>
        <dbReference type="Proteomes" id="UP000277580"/>
    </source>
</evidence>
<accession>A0A3N4KLI4</accession>
<dbReference type="EMBL" id="ML119136">
    <property type="protein sequence ID" value="RPB11426.1"/>
    <property type="molecule type" value="Genomic_DNA"/>
</dbReference>
<keyword evidence="1" id="KW-0472">Membrane</keyword>
<reference evidence="2 3" key="1">
    <citation type="journal article" date="2018" name="Nat. Ecol. Evol.">
        <title>Pezizomycetes genomes reveal the molecular basis of ectomycorrhizal truffle lifestyle.</title>
        <authorList>
            <person name="Murat C."/>
            <person name="Payen T."/>
            <person name="Noel B."/>
            <person name="Kuo A."/>
            <person name="Morin E."/>
            <person name="Chen J."/>
            <person name="Kohler A."/>
            <person name="Krizsan K."/>
            <person name="Balestrini R."/>
            <person name="Da Silva C."/>
            <person name="Montanini B."/>
            <person name="Hainaut M."/>
            <person name="Levati E."/>
            <person name="Barry K.W."/>
            <person name="Belfiori B."/>
            <person name="Cichocki N."/>
            <person name="Clum A."/>
            <person name="Dockter R.B."/>
            <person name="Fauchery L."/>
            <person name="Guy J."/>
            <person name="Iotti M."/>
            <person name="Le Tacon F."/>
            <person name="Lindquist E.A."/>
            <person name="Lipzen A."/>
            <person name="Malagnac F."/>
            <person name="Mello A."/>
            <person name="Molinier V."/>
            <person name="Miyauchi S."/>
            <person name="Poulain J."/>
            <person name="Riccioni C."/>
            <person name="Rubini A."/>
            <person name="Sitrit Y."/>
            <person name="Splivallo R."/>
            <person name="Traeger S."/>
            <person name="Wang M."/>
            <person name="Zifcakova L."/>
            <person name="Wipf D."/>
            <person name="Zambonelli A."/>
            <person name="Paolocci F."/>
            <person name="Nowrousian M."/>
            <person name="Ottonello S."/>
            <person name="Baldrian P."/>
            <person name="Spatafora J.W."/>
            <person name="Henrissat B."/>
            <person name="Nagy L.G."/>
            <person name="Aury J.M."/>
            <person name="Wincker P."/>
            <person name="Grigoriev I.V."/>
            <person name="Bonfante P."/>
            <person name="Martin F.M."/>
        </authorList>
    </citation>
    <scope>NUCLEOTIDE SEQUENCE [LARGE SCALE GENOMIC DNA]</scope>
    <source>
        <strain evidence="2 3">CCBAS932</strain>
    </source>
</reference>
<protein>
    <submittedName>
        <fullName evidence="2">Uncharacterized protein</fullName>
    </submittedName>
</protein>
<sequence>MSVDKEIVWKMGMVQKDNRFEQGTDSTLSLTRPITQLTLELCLSGYCRQTESRHRRWGGLFIDKELVSLLLLLFVLLLFLRTLGEQGPTLLIPSLTAKV</sequence>
<name>A0A3N4KLI4_9PEZI</name>
<gene>
    <name evidence="2" type="ORF">P167DRAFT_224917</name>
</gene>
<feature type="transmembrane region" description="Helical" evidence="1">
    <location>
        <begin position="66"/>
        <end position="84"/>
    </location>
</feature>
<proteinExistence type="predicted"/>
<organism evidence="2 3">
    <name type="scientific">Morchella conica CCBAS932</name>
    <dbReference type="NCBI Taxonomy" id="1392247"/>
    <lineage>
        <taxon>Eukaryota</taxon>
        <taxon>Fungi</taxon>
        <taxon>Dikarya</taxon>
        <taxon>Ascomycota</taxon>
        <taxon>Pezizomycotina</taxon>
        <taxon>Pezizomycetes</taxon>
        <taxon>Pezizales</taxon>
        <taxon>Morchellaceae</taxon>
        <taxon>Morchella</taxon>
    </lineage>
</organism>